<keyword evidence="8" id="KW-1185">Reference proteome</keyword>
<dbReference type="GO" id="GO:0016887">
    <property type="term" value="F:ATP hydrolysis activity"/>
    <property type="evidence" value="ECO:0007669"/>
    <property type="project" value="RHEA"/>
</dbReference>
<keyword evidence="1" id="KW-0067">ATP-binding</keyword>
<gene>
    <name evidence="7" type="ORF">Fcan01_28507</name>
</gene>
<comment type="catalytic activity">
    <reaction evidence="1">
        <text>ATP + H2O = ADP + phosphate + H(+)</text>
        <dbReference type="Rhea" id="RHEA:13065"/>
        <dbReference type="ChEBI" id="CHEBI:15377"/>
        <dbReference type="ChEBI" id="CHEBI:15378"/>
        <dbReference type="ChEBI" id="CHEBI:30616"/>
        <dbReference type="ChEBI" id="CHEBI:43474"/>
        <dbReference type="ChEBI" id="CHEBI:456216"/>
        <dbReference type="EC" id="5.6.2.3"/>
    </reaction>
</comment>
<dbReference type="InterPro" id="IPR006928">
    <property type="entry name" value="Herpes_teg_USP"/>
</dbReference>
<dbReference type="GO" id="GO:0006281">
    <property type="term" value="P:DNA repair"/>
    <property type="evidence" value="ECO:0007669"/>
    <property type="project" value="UniProtKB-KW"/>
</dbReference>
<dbReference type="InterPro" id="IPR051055">
    <property type="entry name" value="PIF1_helicase"/>
</dbReference>
<dbReference type="GO" id="GO:0005524">
    <property type="term" value="F:ATP binding"/>
    <property type="evidence" value="ECO:0007669"/>
    <property type="project" value="UniProtKB-KW"/>
</dbReference>
<keyword evidence="1" id="KW-0378">Hydrolase</keyword>
<evidence type="ECO:0000256" key="3">
    <source>
        <dbReference type="SAM" id="MobiDB-lite"/>
    </source>
</evidence>
<protein>
    <recommendedName>
        <fullName evidence="1">ATP-dependent DNA helicase</fullName>
        <ecNumber evidence="1">5.6.2.3</ecNumber>
    </recommendedName>
</protein>
<keyword evidence="1" id="KW-0234">DNA repair</keyword>
<keyword evidence="2" id="KW-0175">Coiled coil</keyword>
<dbReference type="Pfam" id="PF04843">
    <property type="entry name" value="Herpes_teg_N"/>
    <property type="match status" value="1"/>
</dbReference>
<keyword evidence="1" id="KW-0227">DNA damage</keyword>
<dbReference type="EC" id="5.6.2.3" evidence="1"/>
<dbReference type="InterPro" id="IPR038765">
    <property type="entry name" value="Papain-like_cys_pep_sf"/>
</dbReference>
<feature type="compositionally biased region" description="Basic and acidic residues" evidence="3">
    <location>
        <begin position="201"/>
        <end position="212"/>
    </location>
</feature>
<feature type="region of interest" description="Disordered" evidence="3">
    <location>
        <begin position="625"/>
        <end position="650"/>
    </location>
</feature>
<evidence type="ECO:0000259" key="6">
    <source>
        <dbReference type="Pfam" id="PF20209"/>
    </source>
</evidence>
<feature type="domain" description="DNA helicase Pif1-like DEAD-box helicase" evidence="5">
    <location>
        <begin position="1207"/>
        <end position="1324"/>
    </location>
</feature>
<dbReference type="GO" id="GO:0000723">
    <property type="term" value="P:telomere maintenance"/>
    <property type="evidence" value="ECO:0007669"/>
    <property type="project" value="InterPro"/>
</dbReference>
<comment type="similarity">
    <text evidence="1">Belongs to the helicase family.</text>
</comment>
<evidence type="ECO:0000313" key="8">
    <source>
        <dbReference type="Proteomes" id="UP000198287"/>
    </source>
</evidence>
<comment type="caution">
    <text evidence="7">The sequence shown here is derived from an EMBL/GenBank/DDBJ whole genome shotgun (WGS) entry which is preliminary data.</text>
</comment>
<dbReference type="Pfam" id="PF05970">
    <property type="entry name" value="PIF1"/>
    <property type="match status" value="1"/>
</dbReference>
<accession>A0A226CWH3</accession>
<dbReference type="EMBL" id="LNIX01000076">
    <property type="protein sequence ID" value="OXA36721.1"/>
    <property type="molecule type" value="Genomic_DNA"/>
</dbReference>
<keyword evidence="1" id="KW-0547">Nucleotide-binding</keyword>
<dbReference type="Pfam" id="PF20209">
    <property type="entry name" value="DUF6570"/>
    <property type="match status" value="1"/>
</dbReference>
<dbReference type="PANTHER" id="PTHR47642">
    <property type="entry name" value="ATP-DEPENDENT DNA HELICASE"/>
    <property type="match status" value="1"/>
</dbReference>
<dbReference type="OrthoDB" id="416437at2759"/>
<evidence type="ECO:0000313" key="7">
    <source>
        <dbReference type="EMBL" id="OXA36721.1"/>
    </source>
</evidence>
<feature type="domain" description="Peptidase C76" evidence="4">
    <location>
        <begin position="407"/>
        <end position="559"/>
    </location>
</feature>
<dbReference type="InterPro" id="IPR027417">
    <property type="entry name" value="P-loop_NTPase"/>
</dbReference>
<dbReference type="SUPFAM" id="SSF52540">
    <property type="entry name" value="P-loop containing nucleoside triphosphate hydrolases"/>
    <property type="match status" value="2"/>
</dbReference>
<sequence>MAFNIPYHILCNAVGGDLRGENYCEAKSVYGMALIKLREENTFHARKFLKEVISFCIEEVNCTESTCLSPLTPFIGLRDSEIISVLEDELKQKPTNYVVPDPNSFYVNIVTKLGLQNTRANREYLREFVKTSYLEFLQRKRHQEILTSFSLSDNHNVHAKHGTSLYGDVALRLNLPNIDVVRFSLSRWSKHFSNFVGTTGNERKGRRNEPITRRPPRKRPHLDIEDIPSSSMLQFSKKKNIPPQAFFNGMKQETIPEVIKCLSPPEFQLISQVRPFMKIFYLRKGRGQQAIKGSAIHFPNSLKEICQELPLPNSSTEFVVVHEKIEGIQNQHDFRVRPSAVLKALQWLKQNNWLYRNVAICERDESAIQPVIIEASVTQAMVPHKNIPVTMLTYSSLGQNRRILRASCNQASHGRFNEAGRGKQCTAMSMTSLAYSCIQNPSTWTTDTLDDILLRGDKLYHEKATRGEFLTAFEAQGQIDNIFGALTVAVAIDESDARSLNGQLNRLARQLSSQVLRLDAALRNFIESEYTTAILTVGSYSMAIMKYVGNVYLFDSHSRGPHGRVAVNGLACIIEFEISFAAAEISKLVHRNLEPKHDPKSQNTANYLFNITPVITVTEYRREEEEAVVSTSHNSRHSNPAPATSQDTGDRFSDLLHEAQAFGENVMVDSLLHNVDFSVPDIGEIVTSSKAQNTPSLLIEKEKGRPLYPNHEAFLEELSFVNLFPFGRGGVSSVRPVQITPLDYFQARVMSNDTRFWDNSYLFYALNRMEEHKLKQNIAVCGQMRTSSNGVQNYDEYPGLTNVHLYMSAIRGGASYWKSYKGYLIAMIAQRGIPNIFLTVSSDDLNSTDSICGLLLADAMRGNCNADLITQIQQNLESRNYAELDKIVNTLSYEQKSDLLNRHPLVTDANAIAFYIAKYISKAEPTDIQDEIQIIMQQLQSNSKASYYQMATSIAMKIMNKRQVSAPEAAYRLCHLKLRHSSRGFVFIPAYLPNKRLHLIQKESIGNANVKIGLSIIDKYCLRPTNLADICLLEFAAKYIAAKRDETEADLQEGNEEEEEEFEGHTIRLNNGTVMKIRKRPAIVKYPNFDALSQSEDYYYCMMLLYYPFIDENAITSGFQTIIDAFKERSGEFRNSTHADFLRPTLAQEIDRALIRIQNFEEPMTPLIDGENYVPYEFEDEDNNGPENEIFQPINDVGNLQERFHTLSEEQKEVFLKVKSYLDGADLGKMIAAISGSGGTGKSYLIDTLASLISSYCLNGHNLLKAAPTGMSALNINATTIHRAFKLPVQRGFIPAYVPLKSKQVEELRVNLRQLKWIIIDEPPSTYLHEVNLWKLFSFYELFTNHRQTGDTRYLQLLERLRFGQCTQEDLGLLQARIFDLEDSELFAKFSDALALFPTNTDVNKFNEKQTEKLKDQLSKVNKKTYIMRAKDTYAAGVHYDEPCPENLIPKEERLTAGIPITIEIDVGSRIMLRRNWSLSDGLVNGSVGTVVGIKWTALGDEPVQPGDLPQFLIVRFDGGMGGRKKDINGYVPVECSTFEFPGMVIKQMFKAYISARYFTKKLKSCYPGKRQTLIKRRAFTVILCWALVFHKTQGLTLHFASIDLSKRQFAKAMGYVALSRLKSSSGLRIIGVNETNILTLKKNAAPCDEDALRELYRLRLMKIQVDENEIHDLLNWVCEYPICERSTMSSQSQASTVCYDEEEELVKEQVGLIRKLYEANKRARILEVENGTLRSKLWVLESSVEQAAFLDVCKKLKDAEEEITRLRAEKEELRKITDARQTKLFHRILAEKVSRKYFANDAKNEYAQKKKVNLQLSRQERMAKVWEQRARLKNTELRQVKKINARNEENLLTEPINVETVQFHVHEKSAHNLDPSNIEQRLCACGKQMEETGTKVAKRKERRRKAKFYSKCEDDRKSFCRICYRSL</sequence>
<dbReference type="GO" id="GO:0006310">
    <property type="term" value="P:DNA recombination"/>
    <property type="evidence" value="ECO:0007669"/>
    <property type="project" value="UniProtKB-KW"/>
</dbReference>
<keyword evidence="1" id="KW-0233">DNA recombination</keyword>
<dbReference type="GO" id="GO:0043139">
    <property type="term" value="F:5'-3' DNA helicase activity"/>
    <property type="evidence" value="ECO:0007669"/>
    <property type="project" value="UniProtKB-EC"/>
</dbReference>
<feature type="compositionally biased region" description="Polar residues" evidence="3">
    <location>
        <begin position="629"/>
        <end position="647"/>
    </location>
</feature>
<comment type="cofactor">
    <cofactor evidence="1">
        <name>Mg(2+)</name>
        <dbReference type="ChEBI" id="CHEBI:18420"/>
    </cofactor>
</comment>
<dbReference type="InterPro" id="IPR046700">
    <property type="entry name" value="DUF6570"/>
</dbReference>
<evidence type="ECO:0000256" key="1">
    <source>
        <dbReference type="RuleBase" id="RU363044"/>
    </source>
</evidence>
<dbReference type="Gene3D" id="3.40.50.300">
    <property type="entry name" value="P-loop containing nucleotide triphosphate hydrolases"/>
    <property type="match status" value="1"/>
</dbReference>
<dbReference type="Gene3D" id="3.90.70.120">
    <property type="match status" value="1"/>
</dbReference>
<name>A0A226CWH3_FOLCA</name>
<evidence type="ECO:0000259" key="4">
    <source>
        <dbReference type="Pfam" id="PF04843"/>
    </source>
</evidence>
<dbReference type="InterPro" id="IPR010285">
    <property type="entry name" value="DNA_helicase_pif1-like_DEAD"/>
</dbReference>
<feature type="coiled-coil region" evidence="2">
    <location>
        <begin position="1750"/>
        <end position="1820"/>
    </location>
</feature>
<feature type="domain" description="DUF6570" evidence="6">
    <location>
        <begin position="239"/>
        <end position="362"/>
    </location>
</feature>
<proteinExistence type="inferred from homology"/>
<reference evidence="7 8" key="1">
    <citation type="submission" date="2015-12" db="EMBL/GenBank/DDBJ databases">
        <title>The genome of Folsomia candida.</title>
        <authorList>
            <person name="Faddeeva A."/>
            <person name="Derks M.F."/>
            <person name="Anvar Y."/>
            <person name="Smit S."/>
            <person name="Van Straalen N."/>
            <person name="Roelofs D."/>
        </authorList>
    </citation>
    <scope>NUCLEOTIDE SEQUENCE [LARGE SCALE GENOMIC DNA]</scope>
    <source>
        <strain evidence="7 8">VU population</strain>
        <tissue evidence="7">Whole body</tissue>
    </source>
</reference>
<dbReference type="Proteomes" id="UP000198287">
    <property type="component" value="Unassembled WGS sequence"/>
</dbReference>
<evidence type="ECO:0000259" key="5">
    <source>
        <dbReference type="Pfam" id="PF05970"/>
    </source>
</evidence>
<dbReference type="SUPFAM" id="SSF54001">
    <property type="entry name" value="Cysteine proteinases"/>
    <property type="match status" value="1"/>
</dbReference>
<keyword evidence="1 7" id="KW-0347">Helicase</keyword>
<feature type="region of interest" description="Disordered" evidence="3">
    <location>
        <begin position="197"/>
        <end position="224"/>
    </location>
</feature>
<organism evidence="7 8">
    <name type="scientific">Folsomia candida</name>
    <name type="common">Springtail</name>
    <dbReference type="NCBI Taxonomy" id="158441"/>
    <lineage>
        <taxon>Eukaryota</taxon>
        <taxon>Metazoa</taxon>
        <taxon>Ecdysozoa</taxon>
        <taxon>Arthropoda</taxon>
        <taxon>Hexapoda</taxon>
        <taxon>Collembola</taxon>
        <taxon>Entomobryomorpha</taxon>
        <taxon>Isotomoidea</taxon>
        <taxon>Isotomidae</taxon>
        <taxon>Proisotominae</taxon>
        <taxon>Folsomia</taxon>
    </lineage>
</organism>
<evidence type="ECO:0000256" key="2">
    <source>
        <dbReference type="SAM" id="Coils"/>
    </source>
</evidence>
<dbReference type="PANTHER" id="PTHR47642:SF5">
    <property type="entry name" value="ATP-DEPENDENT DNA HELICASE"/>
    <property type="match status" value="1"/>
</dbReference>